<evidence type="ECO:0000313" key="2">
    <source>
        <dbReference type="EMBL" id="CAB4827712.1"/>
    </source>
</evidence>
<dbReference type="EMBL" id="CAEZYR010000202">
    <property type="protein sequence ID" value="CAB4773489.1"/>
    <property type="molecule type" value="Genomic_DNA"/>
</dbReference>
<organism evidence="1">
    <name type="scientific">freshwater metagenome</name>
    <dbReference type="NCBI Taxonomy" id="449393"/>
    <lineage>
        <taxon>unclassified sequences</taxon>
        <taxon>metagenomes</taxon>
        <taxon>ecological metagenomes</taxon>
    </lineage>
</organism>
<protein>
    <submittedName>
        <fullName evidence="1">Unannotated protein</fullName>
    </submittedName>
</protein>
<evidence type="ECO:0000313" key="3">
    <source>
        <dbReference type="EMBL" id="CAB4882925.1"/>
    </source>
</evidence>
<proteinExistence type="predicted"/>
<reference evidence="1" key="1">
    <citation type="submission" date="2020-05" db="EMBL/GenBank/DDBJ databases">
        <authorList>
            <person name="Chiriac C."/>
            <person name="Salcher M."/>
            <person name="Ghai R."/>
            <person name="Kavagutti S V."/>
        </authorList>
    </citation>
    <scope>NUCLEOTIDE SEQUENCE</scope>
</reference>
<sequence length="285" mass="31276">MLPPRTTPFDLHVLGTPPAFVLSQDQTLRRKLSPKANLGTSNHFALTTKVVSAILESRCRSGCSFIDWHRDSSHSVLLIANCDCPLCLLLCVETRVERRTRRRTKSCFPHRLFRPLFCFQGARCRDHVWGWLPGRLLPALRGPHRSAAGSSGPFIVPSDPRGVKPEGVPLGSWAGASEPYGPSDCVRRVGSPFRSGFGTVCPSQRARRIYPWRPLAATSRAKEFRISTARGMFVIDHDHVHLPLAALDQQVSVMSEIGEGEYGIGAGRAMTVHGDAVLLEGPPGV</sequence>
<evidence type="ECO:0000313" key="1">
    <source>
        <dbReference type="EMBL" id="CAB4773489.1"/>
    </source>
</evidence>
<name>A0A6J6VPY3_9ZZZZ</name>
<gene>
    <name evidence="1" type="ORF">UFOPK2754_03225</name>
    <name evidence="2" type="ORF">UFOPK3139_01145</name>
    <name evidence="3" type="ORF">UFOPK3417_01548</name>
</gene>
<accession>A0A6J6VPY3</accession>
<dbReference type="EMBL" id="CAFABA010000037">
    <property type="protein sequence ID" value="CAB4827712.1"/>
    <property type="molecule type" value="Genomic_DNA"/>
</dbReference>
<dbReference type="AlphaFoldDB" id="A0A6J6VPY3"/>
<dbReference type="EMBL" id="CAFBLR010000177">
    <property type="protein sequence ID" value="CAB4882925.1"/>
    <property type="molecule type" value="Genomic_DNA"/>
</dbReference>